<evidence type="ECO:0000313" key="3">
    <source>
        <dbReference type="EMBL" id="GEM03022.1"/>
    </source>
</evidence>
<dbReference type="CDD" id="cd07583">
    <property type="entry name" value="nitrilase_5"/>
    <property type="match status" value="1"/>
</dbReference>
<dbReference type="Proteomes" id="UP000199139">
    <property type="component" value="Unassembled WGS sequence"/>
</dbReference>
<dbReference type="Proteomes" id="UP000321773">
    <property type="component" value="Unassembled WGS sequence"/>
</dbReference>
<dbReference type="RefSeq" id="WP_246806726.1">
    <property type="nucleotide sequence ID" value="NZ_BJWJ01000001.1"/>
</dbReference>
<evidence type="ECO:0000313" key="5">
    <source>
        <dbReference type="Proteomes" id="UP000199139"/>
    </source>
</evidence>
<comment type="similarity">
    <text evidence="1">Belongs to the carbon-nitrogen hydrolase superfamily. NIT1/NIT2 family.</text>
</comment>
<reference evidence="3 6" key="2">
    <citation type="submission" date="2019-07" db="EMBL/GenBank/DDBJ databases">
        <title>Whole genome shotgun sequence of Halolactibacillus miurensis NBRC 100873.</title>
        <authorList>
            <person name="Hosoyama A."/>
            <person name="Uohara A."/>
            <person name="Ohji S."/>
            <person name="Ichikawa N."/>
        </authorList>
    </citation>
    <scope>NUCLEOTIDE SEQUENCE [LARGE SCALE GENOMIC DNA]</scope>
    <source>
        <strain evidence="3 6">NBRC 100873</strain>
    </source>
</reference>
<evidence type="ECO:0000259" key="2">
    <source>
        <dbReference type="PROSITE" id="PS50263"/>
    </source>
</evidence>
<sequence>MIKRRIACLQIDIQFGDVTANLQEVAKQFNHLDADVDTVVLPEFWPMGYSLDRLAEVVEYDMLTPIKTLAKQYNVDIIAGSVPTKRDGKFYNSLPVITREGEVVFWYDKVHLFRLMDEENFLAEGKECGVFTLSGVTSAAVICYDIRFPEWIKTQMLEDVDLLYVVAEWPKQRLDHWRALLIARAIENQVYVVACNRVGSDPNNTFAGHSMVIDPWGQVISEADDQTGILTATIDLAEVKQIRRQIPVYEDRRPDLYRLK</sequence>
<name>A0A1I6PA47_9BACI</name>
<organism evidence="4 5">
    <name type="scientific">Halolactibacillus miurensis</name>
    <dbReference type="NCBI Taxonomy" id="306541"/>
    <lineage>
        <taxon>Bacteria</taxon>
        <taxon>Bacillati</taxon>
        <taxon>Bacillota</taxon>
        <taxon>Bacilli</taxon>
        <taxon>Bacillales</taxon>
        <taxon>Bacillaceae</taxon>
        <taxon>Halolactibacillus</taxon>
    </lineage>
</organism>
<evidence type="ECO:0000313" key="4">
    <source>
        <dbReference type="EMBL" id="SFS37082.1"/>
    </source>
</evidence>
<evidence type="ECO:0000313" key="6">
    <source>
        <dbReference type="Proteomes" id="UP000321773"/>
    </source>
</evidence>
<dbReference type="InterPro" id="IPR003010">
    <property type="entry name" value="C-N_Hydrolase"/>
</dbReference>
<dbReference type="PROSITE" id="PS50263">
    <property type="entry name" value="CN_HYDROLASE"/>
    <property type="match status" value="1"/>
</dbReference>
<accession>A0A1I6PA47</accession>
<dbReference type="InterPro" id="IPR036526">
    <property type="entry name" value="C-N_Hydrolase_sf"/>
</dbReference>
<gene>
    <name evidence="3" type="ORF">HMI01_00100</name>
    <name evidence="4" type="ORF">SAMN05421668_101300</name>
</gene>
<dbReference type="SUPFAM" id="SSF56317">
    <property type="entry name" value="Carbon-nitrogen hydrolase"/>
    <property type="match status" value="1"/>
</dbReference>
<keyword evidence="4" id="KW-0378">Hydrolase</keyword>
<dbReference type="STRING" id="306541.SAMN05421668_101300"/>
<dbReference type="PANTHER" id="PTHR23088">
    <property type="entry name" value="NITRILASE-RELATED"/>
    <property type="match status" value="1"/>
</dbReference>
<keyword evidence="6" id="KW-1185">Reference proteome</keyword>
<dbReference type="Gene3D" id="3.60.110.10">
    <property type="entry name" value="Carbon-nitrogen hydrolase"/>
    <property type="match status" value="1"/>
</dbReference>
<protein>
    <submittedName>
        <fullName evidence="3 4">Hydrolase</fullName>
    </submittedName>
</protein>
<feature type="domain" description="CN hydrolase" evidence="2">
    <location>
        <begin position="4"/>
        <end position="236"/>
    </location>
</feature>
<dbReference type="Pfam" id="PF00795">
    <property type="entry name" value="CN_hydrolase"/>
    <property type="match status" value="1"/>
</dbReference>
<dbReference type="EMBL" id="BJWJ01000001">
    <property type="protein sequence ID" value="GEM03022.1"/>
    <property type="molecule type" value="Genomic_DNA"/>
</dbReference>
<dbReference type="AlphaFoldDB" id="A0A1I6PA47"/>
<dbReference type="EMBL" id="FPAI01000001">
    <property type="protein sequence ID" value="SFS37082.1"/>
    <property type="molecule type" value="Genomic_DNA"/>
</dbReference>
<proteinExistence type="inferred from homology"/>
<dbReference type="GO" id="GO:0016787">
    <property type="term" value="F:hydrolase activity"/>
    <property type="evidence" value="ECO:0007669"/>
    <property type="project" value="UniProtKB-KW"/>
</dbReference>
<reference evidence="4 5" key="1">
    <citation type="submission" date="2016-10" db="EMBL/GenBank/DDBJ databases">
        <authorList>
            <person name="de Groot N.N."/>
        </authorList>
    </citation>
    <scope>NUCLEOTIDE SEQUENCE [LARGE SCALE GENOMIC DNA]</scope>
    <source>
        <strain evidence="4 5">DSM 17074</strain>
    </source>
</reference>
<evidence type="ECO:0000256" key="1">
    <source>
        <dbReference type="ARBA" id="ARBA00010613"/>
    </source>
</evidence>
<dbReference type="PANTHER" id="PTHR23088:SF27">
    <property type="entry name" value="DEAMINATED GLUTATHIONE AMIDASE"/>
    <property type="match status" value="1"/>
</dbReference>